<sequence>MILLKLTLLSLWNRRASLLLTILAIAISITLLLSVEYIRKEAKASFLSTISGTDLVVGARSGSVQLLLYSVFRIGNATNNISWKSYQELAANPLIEWTVPLSLGDSHKGFRVLGTNQDYFRYYRFGDKHTLEFAQGQTFSGVFETVLGAEVARKLGYKLGDKIVIAHGTSKVNTALHADKPFTVIGILKPTGTPLDRTVHITLEGLEAVHLDWVAGTKINGYNLSAEAVLKKNLQPKLITAFLVGLQSRAAAFRVQREINDYKREPLLAILPGVTLADLWQALGLFETVLRMISGLVVVAGLVGMLTTVLSTLNERRREMAILRAVGAHPRHILLLFILEALVLTLVGCLIGMMFMFALVYLARPWVIAEYGFYLRTWLPDLSSLSLVAIVASLALVLSLLPGTIAYRRSLQDGLTIRT</sequence>
<keyword evidence="3 6" id="KW-0812">Transmembrane</keyword>
<dbReference type="Proteomes" id="UP000190460">
    <property type="component" value="Unassembled WGS sequence"/>
</dbReference>
<name>A0A1T4W5J4_9GAMM</name>
<feature type="transmembrane region" description="Helical" evidence="6">
    <location>
        <begin position="334"/>
        <end position="362"/>
    </location>
</feature>
<evidence type="ECO:0000313" key="10">
    <source>
        <dbReference type="Proteomes" id="UP000190460"/>
    </source>
</evidence>
<feature type="transmembrane region" description="Helical" evidence="6">
    <location>
        <begin position="16"/>
        <end position="38"/>
    </location>
</feature>
<proteinExistence type="predicted"/>
<evidence type="ECO:0000313" key="9">
    <source>
        <dbReference type="EMBL" id="SKA72467.1"/>
    </source>
</evidence>
<evidence type="ECO:0000256" key="1">
    <source>
        <dbReference type="ARBA" id="ARBA00004651"/>
    </source>
</evidence>
<evidence type="ECO:0000256" key="3">
    <source>
        <dbReference type="ARBA" id="ARBA00022692"/>
    </source>
</evidence>
<dbReference type="STRING" id="92487.SAMN02745130_01085"/>
<accession>A0A1T4W5J4</accession>
<dbReference type="AlphaFoldDB" id="A0A1T4W5J4"/>
<evidence type="ECO:0000256" key="6">
    <source>
        <dbReference type="SAM" id="Phobius"/>
    </source>
</evidence>
<dbReference type="GO" id="GO:0005886">
    <property type="term" value="C:plasma membrane"/>
    <property type="evidence" value="ECO:0007669"/>
    <property type="project" value="UniProtKB-SubCell"/>
</dbReference>
<keyword evidence="4 6" id="KW-1133">Transmembrane helix</keyword>
<evidence type="ECO:0000256" key="5">
    <source>
        <dbReference type="ARBA" id="ARBA00023136"/>
    </source>
</evidence>
<dbReference type="EMBL" id="FUYB01000003">
    <property type="protein sequence ID" value="SKA72467.1"/>
    <property type="molecule type" value="Genomic_DNA"/>
</dbReference>
<reference evidence="9 10" key="1">
    <citation type="submission" date="2017-02" db="EMBL/GenBank/DDBJ databases">
        <authorList>
            <person name="Peterson S.W."/>
        </authorList>
    </citation>
    <scope>NUCLEOTIDE SEQUENCE [LARGE SCALE GENOMIC DNA]</scope>
    <source>
        <strain evidence="9 10">ATCC 49788</strain>
    </source>
</reference>
<dbReference type="InterPro" id="IPR051125">
    <property type="entry name" value="ABC-4/HrtB_transporter"/>
</dbReference>
<gene>
    <name evidence="9" type="ORF">SAMN02745130_01085</name>
</gene>
<dbReference type="InterPro" id="IPR003838">
    <property type="entry name" value="ABC3_permease_C"/>
</dbReference>
<feature type="domain" description="MacB-like periplasmic core" evidence="8">
    <location>
        <begin position="19"/>
        <end position="210"/>
    </location>
</feature>
<dbReference type="Pfam" id="PF12704">
    <property type="entry name" value="MacB_PCD"/>
    <property type="match status" value="1"/>
</dbReference>
<dbReference type="InterPro" id="IPR025857">
    <property type="entry name" value="MacB_PCD"/>
</dbReference>
<feature type="domain" description="ABC3 transporter permease C-terminal" evidence="7">
    <location>
        <begin position="292"/>
        <end position="405"/>
    </location>
</feature>
<dbReference type="OrthoDB" id="9784014at2"/>
<feature type="transmembrane region" description="Helical" evidence="6">
    <location>
        <begin position="382"/>
        <end position="401"/>
    </location>
</feature>
<dbReference type="PANTHER" id="PTHR43738:SF2">
    <property type="entry name" value="ABC TRANSPORTER PERMEASE"/>
    <property type="match status" value="1"/>
</dbReference>
<evidence type="ECO:0000259" key="8">
    <source>
        <dbReference type="Pfam" id="PF12704"/>
    </source>
</evidence>
<keyword evidence="2" id="KW-1003">Cell membrane</keyword>
<keyword evidence="10" id="KW-1185">Reference proteome</keyword>
<dbReference type="Pfam" id="PF02687">
    <property type="entry name" value="FtsX"/>
    <property type="match status" value="1"/>
</dbReference>
<feature type="transmembrane region" description="Helical" evidence="6">
    <location>
        <begin position="292"/>
        <end position="313"/>
    </location>
</feature>
<evidence type="ECO:0000256" key="4">
    <source>
        <dbReference type="ARBA" id="ARBA00022989"/>
    </source>
</evidence>
<dbReference type="RefSeq" id="WP_078921562.1">
    <property type="nucleotide sequence ID" value="NZ_FUYB01000003.1"/>
</dbReference>
<protein>
    <submittedName>
        <fullName evidence="9">Putative ABC transport system permease protein</fullName>
    </submittedName>
</protein>
<comment type="subcellular location">
    <subcellularLocation>
        <location evidence="1">Cell membrane</location>
        <topology evidence="1">Multi-pass membrane protein</topology>
    </subcellularLocation>
</comment>
<organism evidence="9 10">
    <name type="scientific">Thiothrix eikelboomii</name>
    <dbReference type="NCBI Taxonomy" id="92487"/>
    <lineage>
        <taxon>Bacteria</taxon>
        <taxon>Pseudomonadati</taxon>
        <taxon>Pseudomonadota</taxon>
        <taxon>Gammaproteobacteria</taxon>
        <taxon>Thiotrichales</taxon>
        <taxon>Thiotrichaceae</taxon>
        <taxon>Thiothrix</taxon>
    </lineage>
</organism>
<keyword evidence="5 6" id="KW-0472">Membrane</keyword>
<evidence type="ECO:0000259" key="7">
    <source>
        <dbReference type="Pfam" id="PF02687"/>
    </source>
</evidence>
<dbReference type="PANTHER" id="PTHR43738">
    <property type="entry name" value="ABC TRANSPORTER, MEMBRANE PROTEIN"/>
    <property type="match status" value="1"/>
</dbReference>
<evidence type="ECO:0000256" key="2">
    <source>
        <dbReference type="ARBA" id="ARBA00022475"/>
    </source>
</evidence>